<organism evidence="2 3">
    <name type="scientific">Pedobacter steynii</name>
    <dbReference type="NCBI Taxonomy" id="430522"/>
    <lineage>
        <taxon>Bacteria</taxon>
        <taxon>Pseudomonadati</taxon>
        <taxon>Bacteroidota</taxon>
        <taxon>Sphingobacteriia</taxon>
        <taxon>Sphingobacteriales</taxon>
        <taxon>Sphingobacteriaceae</taxon>
        <taxon>Pedobacter</taxon>
    </lineage>
</organism>
<gene>
    <name evidence="2" type="ORF">SAMN05421820_101876</name>
</gene>
<dbReference type="GO" id="GO:0004672">
    <property type="term" value="F:protein kinase activity"/>
    <property type="evidence" value="ECO:0007669"/>
    <property type="project" value="InterPro"/>
</dbReference>
<dbReference type="Gene3D" id="1.10.510.10">
    <property type="entry name" value="Transferase(Phosphotransferase) domain 1"/>
    <property type="match status" value="1"/>
</dbReference>
<dbReference type="InterPro" id="IPR008271">
    <property type="entry name" value="Ser/Thr_kinase_AS"/>
</dbReference>
<dbReference type="RefSeq" id="WP_074604861.1">
    <property type="nucleotide sequence ID" value="NZ_FNGY01000001.1"/>
</dbReference>
<dbReference type="GO" id="GO:0005524">
    <property type="term" value="F:ATP binding"/>
    <property type="evidence" value="ECO:0007669"/>
    <property type="project" value="InterPro"/>
</dbReference>
<protein>
    <submittedName>
        <fullName evidence="2">Protein kinase domain-containing protein</fullName>
    </submittedName>
</protein>
<reference evidence="3" key="1">
    <citation type="submission" date="2016-10" db="EMBL/GenBank/DDBJ databases">
        <authorList>
            <person name="Varghese N."/>
            <person name="Submissions S."/>
        </authorList>
    </citation>
    <scope>NUCLEOTIDE SEQUENCE [LARGE SCALE GENOMIC DNA]</scope>
    <source>
        <strain evidence="3">DSM 19110</strain>
    </source>
</reference>
<dbReference type="Proteomes" id="UP000183200">
    <property type="component" value="Unassembled WGS sequence"/>
</dbReference>
<keyword evidence="2" id="KW-0418">Kinase</keyword>
<name>A0A1G9LFZ5_9SPHI</name>
<dbReference type="EMBL" id="FNGY01000001">
    <property type="protein sequence ID" value="SDL60860.1"/>
    <property type="molecule type" value="Genomic_DNA"/>
</dbReference>
<dbReference type="PROSITE" id="PS00108">
    <property type="entry name" value="PROTEIN_KINASE_ST"/>
    <property type="match status" value="1"/>
</dbReference>
<dbReference type="OrthoDB" id="2485468at2"/>
<accession>A0A1G9LFZ5</accession>
<proteinExistence type="predicted"/>
<sequence>MYPDNLQYKHSIRNSFFDPAEVGTVFTPVLHEDEPVFESGNKAIVFKVSDNSTGQYKALKLFAMEEADRFSRFERISSYLKGFNSPYFVNFEFFSNLIYVQDKSYQGGAYYPGVVMDWAKGVTLGTCLRKLCIDRNKKAIATLAESFKQLALFLLEKGIGHGDLKHDNIIVSDEGKLILVDYDCLYTPAFAGTDSVELGTDAFQHPLRSAKDFNERIDDFSILTIYTSILALSKHPGLYEQFNDQHNLIFTKHDFSYPDDSLLFVELAKDSHLCPYGYLIKRSCRSSFIYIDELEGILRGNIPKPTILISQYPVKPLAGESVTVRWMTQYADYLTLEGSTYPLSGEVKQAFLEGAVVNFIFGNELIEKNRQYKVKLHARAEVLHFFVDSDIIPVSESVKISWKVKGAKKITLIFDGLAELVGEEGTKVVSPNSDCICKLLVVELDCKTQIEEVLNIQVKRNVNINFFLSKDSFIIESIKTKLRWDVDYADEISIESSLGESFNHLSGKSLEVEPQRSVTYTLTAKNALFSAISKCDIYVDPRPRLNLVLPNIVPDKTSLVPGFPIDQLFTDNREQSRLFFEEVFGVRRKRSSKSFFKKILQWKD</sequence>
<dbReference type="PROSITE" id="PS50011">
    <property type="entry name" value="PROTEIN_KINASE_DOM"/>
    <property type="match status" value="1"/>
</dbReference>
<evidence type="ECO:0000313" key="2">
    <source>
        <dbReference type="EMBL" id="SDL60860.1"/>
    </source>
</evidence>
<dbReference type="SUPFAM" id="SSF56112">
    <property type="entry name" value="Protein kinase-like (PK-like)"/>
    <property type="match status" value="1"/>
</dbReference>
<keyword evidence="2" id="KW-0808">Transferase</keyword>
<dbReference type="InterPro" id="IPR000719">
    <property type="entry name" value="Prot_kinase_dom"/>
</dbReference>
<dbReference type="InterPro" id="IPR011009">
    <property type="entry name" value="Kinase-like_dom_sf"/>
</dbReference>
<evidence type="ECO:0000313" key="3">
    <source>
        <dbReference type="Proteomes" id="UP000183200"/>
    </source>
</evidence>
<dbReference type="AlphaFoldDB" id="A0A1G9LFZ5"/>
<evidence type="ECO:0000259" key="1">
    <source>
        <dbReference type="PROSITE" id="PS50011"/>
    </source>
</evidence>
<keyword evidence="3" id="KW-1185">Reference proteome</keyword>
<feature type="domain" description="Protein kinase" evidence="1">
    <location>
        <begin position="31"/>
        <end position="327"/>
    </location>
</feature>